<proteinExistence type="inferred from homology"/>
<keyword evidence="6" id="KW-0029">Amino-acid transport</keyword>
<feature type="transmembrane region" description="Helical" evidence="9">
    <location>
        <begin position="179"/>
        <end position="200"/>
    </location>
</feature>
<keyword evidence="7 9" id="KW-1133">Transmembrane helix</keyword>
<evidence type="ECO:0000256" key="7">
    <source>
        <dbReference type="ARBA" id="ARBA00022989"/>
    </source>
</evidence>
<dbReference type="SUPFAM" id="SSF161098">
    <property type="entry name" value="MetI-like"/>
    <property type="match status" value="2"/>
</dbReference>
<feature type="transmembrane region" description="Helical" evidence="9">
    <location>
        <begin position="82"/>
        <end position="108"/>
    </location>
</feature>
<dbReference type="CDD" id="cd06261">
    <property type="entry name" value="TM_PBP2"/>
    <property type="match status" value="1"/>
</dbReference>
<dbReference type="InterPro" id="IPR035906">
    <property type="entry name" value="MetI-like_sf"/>
</dbReference>
<keyword evidence="3 9" id="KW-0813">Transport</keyword>
<evidence type="ECO:0000256" key="2">
    <source>
        <dbReference type="ARBA" id="ARBA00010072"/>
    </source>
</evidence>
<feature type="domain" description="ABC transmembrane type-1" evidence="10">
    <location>
        <begin position="84"/>
        <end position="377"/>
    </location>
</feature>
<dbReference type="RefSeq" id="WP_124327889.1">
    <property type="nucleotide sequence ID" value="NZ_BEXT01000001.1"/>
</dbReference>
<dbReference type="EMBL" id="BEXT01000001">
    <property type="protein sequence ID" value="GBC60479.1"/>
    <property type="molecule type" value="Genomic_DNA"/>
</dbReference>
<dbReference type="PROSITE" id="PS50928">
    <property type="entry name" value="ABC_TM1"/>
    <property type="match status" value="1"/>
</dbReference>
<comment type="similarity">
    <text evidence="2">Belongs to the binding-protein-dependent transport system permease family. HisMQ subfamily.</text>
</comment>
<dbReference type="InterPro" id="IPR043429">
    <property type="entry name" value="ArtM/GltK/GlnP/TcyL/YhdX-like"/>
</dbReference>
<dbReference type="GO" id="GO:0022857">
    <property type="term" value="F:transmembrane transporter activity"/>
    <property type="evidence" value="ECO:0007669"/>
    <property type="project" value="InterPro"/>
</dbReference>
<evidence type="ECO:0000256" key="5">
    <source>
        <dbReference type="ARBA" id="ARBA00022692"/>
    </source>
</evidence>
<dbReference type="AlphaFoldDB" id="A0A401FU33"/>
<comment type="subcellular location">
    <subcellularLocation>
        <location evidence="1">Cell inner membrane</location>
        <topology evidence="1">Multi-pass membrane protein</topology>
    </subcellularLocation>
    <subcellularLocation>
        <location evidence="9">Cell membrane</location>
        <topology evidence="9">Multi-pass membrane protein</topology>
    </subcellularLocation>
</comment>
<feature type="transmembrane region" description="Helical" evidence="9">
    <location>
        <begin position="18"/>
        <end position="36"/>
    </location>
</feature>
<keyword evidence="12" id="KW-1185">Reference proteome</keyword>
<keyword evidence="4" id="KW-1003">Cell membrane</keyword>
<evidence type="ECO:0000259" key="10">
    <source>
        <dbReference type="PROSITE" id="PS50928"/>
    </source>
</evidence>
<organism evidence="11 12">
    <name type="scientific">Desulfonema ishimotonii</name>
    <dbReference type="NCBI Taxonomy" id="45657"/>
    <lineage>
        <taxon>Bacteria</taxon>
        <taxon>Pseudomonadati</taxon>
        <taxon>Thermodesulfobacteriota</taxon>
        <taxon>Desulfobacteria</taxon>
        <taxon>Desulfobacterales</taxon>
        <taxon>Desulfococcaceae</taxon>
        <taxon>Desulfonema</taxon>
    </lineage>
</organism>
<evidence type="ECO:0000256" key="8">
    <source>
        <dbReference type="ARBA" id="ARBA00023136"/>
    </source>
</evidence>
<feature type="transmembrane region" description="Helical" evidence="9">
    <location>
        <begin position="48"/>
        <end position="70"/>
    </location>
</feature>
<feature type="transmembrane region" description="Helical" evidence="9">
    <location>
        <begin position="331"/>
        <end position="349"/>
    </location>
</feature>
<dbReference type="InterPro" id="IPR000515">
    <property type="entry name" value="MetI-like"/>
</dbReference>
<feature type="transmembrane region" description="Helical" evidence="9">
    <location>
        <begin position="120"/>
        <end position="141"/>
    </location>
</feature>
<dbReference type="GO" id="GO:0043190">
    <property type="term" value="C:ATP-binding cassette (ABC) transporter complex"/>
    <property type="evidence" value="ECO:0007669"/>
    <property type="project" value="InterPro"/>
</dbReference>
<dbReference type="PANTHER" id="PTHR30614:SF37">
    <property type="entry name" value="AMINO-ACID ABC TRANSPORTER PERMEASE PROTEIN YHDX-RELATED"/>
    <property type="match status" value="1"/>
</dbReference>
<protein>
    <submittedName>
        <fullName evidence="11">Amino acid ABC transporter permease</fullName>
    </submittedName>
</protein>
<evidence type="ECO:0000256" key="9">
    <source>
        <dbReference type="RuleBase" id="RU363032"/>
    </source>
</evidence>
<sequence length="389" mass="42519">MEQNPKIKLIHNPRFRSLVIQAMLLTAFVVLAGFAISNTARNLEKAGITSGFGFLKEVAGFDVSLALIGYSRSASYGRAFMVGLLNTLLVSSLAIFFSTILGFLLGIARLSGNWLVSRMAVVYIEIIRNVPLLLQILFWYIAILNPLPRPRQALNLTDMFFLCNRGLILPRPVGEPGFIVTPAALLMAVAASAALIRWAGRRQLRTGLRFPAYYTAAGLIIGLPLLALAVTGFPVHWDIPVLKGFNFRGGMTVLPEFIALCLALSLYAAAFIGENVRSGIMSVDRGQIEAARALGHRPGMTLRLVVIPQAMRVIIPPLTSQHLTLVKNSSLAVVIGYPDLIHVFAGTTLNQTGQAVEIISVTMLVYLTISLIISMIMNRYNKKYAIRGR</sequence>
<feature type="transmembrane region" description="Helical" evidence="9">
    <location>
        <begin position="212"/>
        <end position="233"/>
    </location>
</feature>
<dbReference type="Pfam" id="PF00528">
    <property type="entry name" value="BPD_transp_1"/>
    <property type="match status" value="1"/>
</dbReference>
<evidence type="ECO:0000256" key="3">
    <source>
        <dbReference type="ARBA" id="ARBA00022448"/>
    </source>
</evidence>
<dbReference type="NCBIfam" id="TIGR01726">
    <property type="entry name" value="HEQRo_perm_3TM"/>
    <property type="match status" value="1"/>
</dbReference>
<evidence type="ECO:0000256" key="4">
    <source>
        <dbReference type="ARBA" id="ARBA00022475"/>
    </source>
</evidence>
<reference evidence="12" key="1">
    <citation type="submission" date="2017-11" db="EMBL/GenBank/DDBJ databases">
        <authorList>
            <person name="Watanabe M."/>
            <person name="Kojima H."/>
        </authorList>
    </citation>
    <scope>NUCLEOTIDE SEQUENCE [LARGE SCALE GENOMIC DNA]</scope>
    <source>
        <strain evidence="12">Tokyo 01</strain>
    </source>
</reference>
<feature type="transmembrane region" description="Helical" evidence="9">
    <location>
        <begin position="253"/>
        <end position="272"/>
    </location>
</feature>
<dbReference type="PANTHER" id="PTHR30614">
    <property type="entry name" value="MEMBRANE COMPONENT OF AMINO ACID ABC TRANSPORTER"/>
    <property type="match status" value="1"/>
</dbReference>
<feature type="transmembrane region" description="Helical" evidence="9">
    <location>
        <begin position="355"/>
        <end position="377"/>
    </location>
</feature>
<dbReference type="GO" id="GO:0006865">
    <property type="term" value="P:amino acid transport"/>
    <property type="evidence" value="ECO:0007669"/>
    <property type="project" value="UniProtKB-KW"/>
</dbReference>
<evidence type="ECO:0000256" key="1">
    <source>
        <dbReference type="ARBA" id="ARBA00004429"/>
    </source>
</evidence>
<dbReference type="Gene3D" id="1.10.3720.10">
    <property type="entry name" value="MetI-like"/>
    <property type="match status" value="2"/>
</dbReference>
<dbReference type="InterPro" id="IPR010065">
    <property type="entry name" value="AA_ABC_transptr_permease_3TM"/>
</dbReference>
<evidence type="ECO:0000313" key="11">
    <source>
        <dbReference type="EMBL" id="GBC60479.1"/>
    </source>
</evidence>
<dbReference type="OrthoDB" id="92598at2"/>
<keyword evidence="5 9" id="KW-0812">Transmembrane</keyword>
<comment type="caution">
    <text evidence="11">The sequence shown here is derived from an EMBL/GenBank/DDBJ whole genome shotgun (WGS) entry which is preliminary data.</text>
</comment>
<evidence type="ECO:0000313" key="12">
    <source>
        <dbReference type="Proteomes" id="UP000288096"/>
    </source>
</evidence>
<keyword evidence="8 9" id="KW-0472">Membrane</keyword>
<gene>
    <name evidence="11" type="ORF">DENIS_1432</name>
</gene>
<reference evidence="12" key="2">
    <citation type="submission" date="2019-01" db="EMBL/GenBank/DDBJ databases">
        <title>Genome sequence of Desulfonema ishimotonii strain Tokyo 01.</title>
        <authorList>
            <person name="Fukui M."/>
        </authorList>
    </citation>
    <scope>NUCLEOTIDE SEQUENCE [LARGE SCALE GENOMIC DNA]</scope>
    <source>
        <strain evidence="12">Tokyo 01</strain>
    </source>
</reference>
<evidence type="ECO:0000256" key="6">
    <source>
        <dbReference type="ARBA" id="ARBA00022970"/>
    </source>
</evidence>
<name>A0A401FU33_9BACT</name>
<accession>A0A401FU33</accession>
<dbReference type="Proteomes" id="UP000288096">
    <property type="component" value="Unassembled WGS sequence"/>
</dbReference>